<dbReference type="SUPFAM" id="SSF51230">
    <property type="entry name" value="Single hybrid motif"/>
    <property type="match status" value="1"/>
</dbReference>
<evidence type="ECO:0000259" key="9">
    <source>
        <dbReference type="PROSITE" id="PS50968"/>
    </source>
</evidence>
<organism evidence="10 12">
    <name type="scientific">[Clostridium] leptum DSM 753</name>
    <dbReference type="NCBI Taxonomy" id="428125"/>
    <lineage>
        <taxon>Bacteria</taxon>
        <taxon>Bacillati</taxon>
        <taxon>Bacillota</taxon>
        <taxon>Clostridia</taxon>
        <taxon>Eubacteriales</taxon>
        <taxon>Oscillospiraceae</taxon>
        <taxon>Oscillospiraceae incertae sedis</taxon>
    </lineage>
</organism>
<dbReference type="EMBL" id="NOXF01000016">
    <property type="protein sequence ID" value="PEQ23445.1"/>
    <property type="molecule type" value="Genomic_DNA"/>
</dbReference>
<dbReference type="GO" id="GO:0009317">
    <property type="term" value="C:acetyl-CoA carboxylase complex"/>
    <property type="evidence" value="ECO:0007669"/>
    <property type="project" value="InterPro"/>
</dbReference>
<keyword evidence="6 8" id="KW-0275">Fatty acid biosynthesis</keyword>
<evidence type="ECO:0000256" key="5">
    <source>
        <dbReference type="ARBA" id="ARBA00023098"/>
    </source>
</evidence>
<reference evidence="10 12" key="2">
    <citation type="submission" date="2007-08" db="EMBL/GenBank/DDBJ databases">
        <authorList>
            <person name="Fulton L."/>
            <person name="Clifton S."/>
            <person name="Fulton B."/>
            <person name="Xu J."/>
            <person name="Minx P."/>
            <person name="Pepin K.H."/>
            <person name="Johnson M."/>
            <person name="Thiruvilangam P."/>
            <person name="Bhonagiri V."/>
            <person name="Nash W.E."/>
            <person name="Wang C."/>
            <person name="Mardis E.R."/>
            <person name="Wilson R.K."/>
        </authorList>
    </citation>
    <scope>NUCLEOTIDE SEQUENCE [LARGE SCALE GENOMIC DNA]</scope>
    <source>
        <strain evidence="10 12">DSM 753</strain>
    </source>
</reference>
<dbReference type="PRINTS" id="PR01071">
    <property type="entry name" value="ACOABIOTINCC"/>
</dbReference>
<keyword evidence="4 8" id="KW-0276">Fatty acid metabolism</keyword>
<dbReference type="InterPro" id="IPR011053">
    <property type="entry name" value="Single_hybrid_motif"/>
</dbReference>
<evidence type="ECO:0000256" key="6">
    <source>
        <dbReference type="ARBA" id="ARBA00023160"/>
    </source>
</evidence>
<evidence type="ECO:0000313" key="12">
    <source>
        <dbReference type="Proteomes" id="UP000003490"/>
    </source>
</evidence>
<comment type="function">
    <text evidence="8">This protein is a component of the acetyl coenzyme A carboxylase complex; first, biotin carboxylase catalyzes the carboxylation of the carrier protein and then the transcarboxylase transfers the carboxyl group to form malonyl-CoA.</text>
</comment>
<keyword evidence="13" id="KW-1185">Reference proteome</keyword>
<dbReference type="AlphaFoldDB" id="A7VVV7"/>
<sequence length="165" mass="17414">MNVKEIKTLVGIMEDSSLTALEIEVPDLKLRLERSAGTGSVAEVLQPPVYSVPAAAPAPAPEAVPAASAAPVQPAAAEPQAAARENAFYKEIKAPMVGVFYTSSAPEAEPYVTKGTQVKKGDVVCIIEAMKLMNEIAAEEEGQIVEVCVQNGQIVEYGQTLFKLS</sequence>
<evidence type="ECO:0000256" key="2">
    <source>
        <dbReference type="ARBA" id="ARBA00017562"/>
    </source>
</evidence>
<dbReference type="InterPro" id="IPR001249">
    <property type="entry name" value="AcCoA_biotinCC"/>
</dbReference>
<dbReference type="PROSITE" id="PS00188">
    <property type="entry name" value="BIOTIN"/>
    <property type="match status" value="1"/>
</dbReference>
<keyword evidence="3 8" id="KW-0444">Lipid biosynthesis</keyword>
<dbReference type="UniPathway" id="UPA00094"/>
<dbReference type="PANTHER" id="PTHR45266:SF3">
    <property type="entry name" value="OXALOACETATE DECARBOXYLASE ALPHA CHAIN"/>
    <property type="match status" value="1"/>
</dbReference>
<reference evidence="10 12" key="1">
    <citation type="submission" date="2007-08" db="EMBL/GenBank/DDBJ databases">
        <title>Draft genome sequence of Clostridium leptum (DSM 753).</title>
        <authorList>
            <person name="Sudarsanam P."/>
            <person name="Ley R."/>
            <person name="Guruge J."/>
            <person name="Turnbaugh P.J."/>
            <person name="Mahowald M."/>
            <person name="Liep D."/>
            <person name="Gordon J."/>
        </authorList>
    </citation>
    <scope>NUCLEOTIDE SEQUENCE [LARGE SCALE GENOMIC DNA]</scope>
    <source>
        <strain evidence="10 12">DSM 753</strain>
    </source>
</reference>
<dbReference type="eggNOG" id="COG0511">
    <property type="taxonomic scope" value="Bacteria"/>
</dbReference>
<keyword evidence="7 8" id="KW-0092">Biotin</keyword>
<evidence type="ECO:0000256" key="4">
    <source>
        <dbReference type="ARBA" id="ARBA00022832"/>
    </source>
</evidence>
<evidence type="ECO:0000313" key="13">
    <source>
        <dbReference type="Proteomes" id="UP000220611"/>
    </source>
</evidence>
<evidence type="ECO:0000313" key="11">
    <source>
        <dbReference type="EMBL" id="PEQ23445.1"/>
    </source>
</evidence>
<dbReference type="HOGENOM" id="CLU_016733_3_1_9"/>
<evidence type="ECO:0000256" key="1">
    <source>
        <dbReference type="ARBA" id="ARBA00005194"/>
    </source>
</evidence>
<evidence type="ECO:0000256" key="3">
    <source>
        <dbReference type="ARBA" id="ARBA00022516"/>
    </source>
</evidence>
<dbReference type="InterPro" id="IPR050709">
    <property type="entry name" value="Biotin_Carboxyl_Carrier/Decarb"/>
</dbReference>
<name>A7VVV7_9FIRM</name>
<accession>A7VVV7</accession>
<evidence type="ECO:0000256" key="7">
    <source>
        <dbReference type="ARBA" id="ARBA00023267"/>
    </source>
</evidence>
<proteinExistence type="predicted"/>
<feature type="domain" description="Lipoyl-binding" evidence="9">
    <location>
        <begin position="89"/>
        <end position="165"/>
    </location>
</feature>
<dbReference type="Gene3D" id="2.40.50.100">
    <property type="match status" value="1"/>
</dbReference>
<dbReference type="InterPro" id="IPR000089">
    <property type="entry name" value="Biotin_lipoyl"/>
</dbReference>
<dbReference type="EMBL" id="ABCB02000019">
    <property type="protein sequence ID" value="EDO61107.1"/>
    <property type="molecule type" value="Genomic_DNA"/>
</dbReference>
<dbReference type="NCBIfam" id="TIGR00531">
    <property type="entry name" value="BCCP"/>
    <property type="match status" value="1"/>
</dbReference>
<dbReference type="Proteomes" id="UP000003490">
    <property type="component" value="Unassembled WGS sequence"/>
</dbReference>
<dbReference type="FunFam" id="2.40.50.100:FF:000003">
    <property type="entry name" value="Acetyl-CoA carboxylase biotin carboxyl carrier protein"/>
    <property type="match status" value="1"/>
</dbReference>
<dbReference type="Pfam" id="PF00364">
    <property type="entry name" value="Biotin_lipoyl"/>
    <property type="match status" value="1"/>
</dbReference>
<keyword evidence="5 8" id="KW-0443">Lipid metabolism</keyword>
<dbReference type="GO" id="GO:0006633">
    <property type="term" value="P:fatty acid biosynthetic process"/>
    <property type="evidence" value="ECO:0007669"/>
    <property type="project" value="UniProtKB-UniPathway"/>
</dbReference>
<dbReference type="GO" id="GO:0003989">
    <property type="term" value="F:acetyl-CoA carboxylase activity"/>
    <property type="evidence" value="ECO:0007669"/>
    <property type="project" value="InterPro"/>
</dbReference>
<protein>
    <recommendedName>
        <fullName evidence="2 8">Biotin carboxyl carrier protein of acetyl-CoA carboxylase</fullName>
    </recommendedName>
</protein>
<dbReference type="Proteomes" id="UP000220611">
    <property type="component" value="Unassembled WGS sequence"/>
</dbReference>
<comment type="caution">
    <text evidence="10">The sequence shown here is derived from an EMBL/GenBank/DDBJ whole genome shotgun (WGS) entry which is preliminary data.</text>
</comment>
<dbReference type="OrthoDB" id="9811735at2"/>
<dbReference type="PROSITE" id="PS50968">
    <property type="entry name" value="BIOTINYL_LIPOYL"/>
    <property type="match status" value="1"/>
</dbReference>
<evidence type="ECO:0000256" key="8">
    <source>
        <dbReference type="RuleBase" id="RU364072"/>
    </source>
</evidence>
<dbReference type="InterPro" id="IPR001882">
    <property type="entry name" value="Biotin_BS"/>
</dbReference>
<evidence type="ECO:0000313" key="10">
    <source>
        <dbReference type="EMBL" id="EDO61107.1"/>
    </source>
</evidence>
<dbReference type="CDD" id="cd06850">
    <property type="entry name" value="biotinyl_domain"/>
    <property type="match status" value="1"/>
</dbReference>
<comment type="pathway">
    <text evidence="1 8">Lipid metabolism; fatty acid biosynthesis.</text>
</comment>
<reference evidence="11 13" key="3">
    <citation type="submission" date="2017-07" db="EMBL/GenBank/DDBJ databases">
        <title>Prevalence of linear plasmids in Cutibacterium (Propionibacterium) acnes isolates obtained from prostatic tissue.</title>
        <authorList>
            <person name="Davidsson S."/>
            <person name="Carlsson J."/>
            <person name="Molling P."/>
            <person name="Andren O."/>
            <person name="Andersson S.-O."/>
            <person name="Brzuszkiewicz E."/>
            <person name="Poehlein A."/>
            <person name="Al-Zeer M."/>
            <person name="Brinkmann V."/>
            <person name="Scavenius C."/>
            <person name="Nazipi S."/>
            <person name="Soderquist B."/>
            <person name="Bruggemann H."/>
        </authorList>
    </citation>
    <scope>NUCLEOTIDE SEQUENCE [LARGE SCALE GENOMIC DNA]</scope>
    <source>
        <strain evidence="11 13">DSM 753</strain>
    </source>
</reference>
<gene>
    <name evidence="10" type="primary">accB</name>
    <name evidence="11" type="ORF">CH238_13850</name>
    <name evidence="10" type="ORF">CLOLEP_02720</name>
</gene>
<dbReference type="PANTHER" id="PTHR45266">
    <property type="entry name" value="OXALOACETATE DECARBOXYLASE ALPHA CHAIN"/>
    <property type="match status" value="1"/>
</dbReference>